<keyword evidence="2 5" id="KW-0812">Transmembrane</keyword>
<keyword evidence="4 5" id="KW-0472">Membrane</keyword>
<dbReference type="GO" id="GO:0005783">
    <property type="term" value="C:endoplasmic reticulum"/>
    <property type="evidence" value="ECO:0007669"/>
    <property type="project" value="TreeGrafter"/>
</dbReference>
<dbReference type="GO" id="GO:0004364">
    <property type="term" value="F:glutathione transferase activity"/>
    <property type="evidence" value="ECO:0007669"/>
    <property type="project" value="TreeGrafter"/>
</dbReference>
<dbReference type="SUPFAM" id="SSF161084">
    <property type="entry name" value="MAPEG domain-like"/>
    <property type="match status" value="1"/>
</dbReference>
<comment type="subcellular location">
    <subcellularLocation>
        <location evidence="1">Membrane</location>
        <topology evidence="1">Multi-pass membrane protein</topology>
    </subcellularLocation>
</comment>
<dbReference type="EMBL" id="HBIA01010378">
    <property type="protein sequence ID" value="CAE0233518.1"/>
    <property type="molecule type" value="Transcribed_RNA"/>
</dbReference>
<dbReference type="Gene3D" id="1.20.120.550">
    <property type="entry name" value="Membrane associated eicosanoid/glutathione metabolism-like domain"/>
    <property type="match status" value="1"/>
</dbReference>
<protein>
    <recommendedName>
        <fullName evidence="7">Microsomal glutathione S-transferase 3</fullName>
    </recommendedName>
</protein>
<gene>
    <name evidence="6" type="ORF">SRAS04492_LOCUS5319</name>
</gene>
<accession>A0A7S3CPA3</accession>
<feature type="transmembrane region" description="Helical" evidence="5">
    <location>
        <begin position="21"/>
        <end position="42"/>
    </location>
</feature>
<name>A0A7S3CPA3_9SPIT</name>
<dbReference type="InterPro" id="IPR050997">
    <property type="entry name" value="MAPEG"/>
</dbReference>
<dbReference type="AlphaFoldDB" id="A0A7S3CPA3"/>
<dbReference type="Pfam" id="PF01124">
    <property type="entry name" value="MAPEG"/>
    <property type="match status" value="1"/>
</dbReference>
<evidence type="ECO:0000256" key="1">
    <source>
        <dbReference type="ARBA" id="ARBA00004141"/>
    </source>
</evidence>
<evidence type="ECO:0000256" key="2">
    <source>
        <dbReference type="ARBA" id="ARBA00022692"/>
    </source>
</evidence>
<keyword evidence="3 5" id="KW-1133">Transmembrane helix</keyword>
<sequence>MSDKQVAAPSSLAARLESYEAVLLGVLMMIATYFLTMAIFTLRTRVGVFRRTHMRQFDEIHQKEVKQSKAPSFGYPDCGSGWYSKSLSYADWYKMNCAQRCQLNFLEQLPIVLVGALVAGIEYRTWTFVICVVYSVARLMYGFGYMHSPKGRVPGAILQDIAVLGFLGLGFSSAYKLAFD</sequence>
<dbReference type="GO" id="GO:0004602">
    <property type="term" value="F:glutathione peroxidase activity"/>
    <property type="evidence" value="ECO:0007669"/>
    <property type="project" value="TreeGrafter"/>
</dbReference>
<reference evidence="6" key="1">
    <citation type="submission" date="2021-01" db="EMBL/GenBank/DDBJ databases">
        <authorList>
            <person name="Corre E."/>
            <person name="Pelletier E."/>
            <person name="Niang G."/>
            <person name="Scheremetjew M."/>
            <person name="Finn R."/>
            <person name="Kale V."/>
            <person name="Holt S."/>
            <person name="Cochrane G."/>
            <person name="Meng A."/>
            <person name="Brown T."/>
            <person name="Cohen L."/>
        </authorList>
    </citation>
    <scope>NUCLEOTIDE SEQUENCE</scope>
    <source>
        <strain evidence="6">Ras09</strain>
    </source>
</reference>
<feature type="transmembrane region" description="Helical" evidence="5">
    <location>
        <begin position="157"/>
        <end position="175"/>
    </location>
</feature>
<dbReference type="GO" id="GO:0006691">
    <property type="term" value="P:leukotriene metabolic process"/>
    <property type="evidence" value="ECO:0007669"/>
    <property type="project" value="UniProtKB-ARBA"/>
</dbReference>
<dbReference type="InterPro" id="IPR023352">
    <property type="entry name" value="MAPEG-like_dom_sf"/>
</dbReference>
<dbReference type="PANTHER" id="PTHR10250:SF26">
    <property type="entry name" value="GLUTATHIONE S-TRANSFERASE 3, MITOCHONDRIAL"/>
    <property type="match status" value="1"/>
</dbReference>
<evidence type="ECO:0000313" key="6">
    <source>
        <dbReference type="EMBL" id="CAE0233518.1"/>
    </source>
</evidence>
<evidence type="ECO:0000256" key="4">
    <source>
        <dbReference type="ARBA" id="ARBA00023136"/>
    </source>
</evidence>
<evidence type="ECO:0008006" key="7">
    <source>
        <dbReference type="Google" id="ProtNLM"/>
    </source>
</evidence>
<organism evidence="6">
    <name type="scientific">Strombidium rassoulzadegani</name>
    <dbReference type="NCBI Taxonomy" id="1082188"/>
    <lineage>
        <taxon>Eukaryota</taxon>
        <taxon>Sar</taxon>
        <taxon>Alveolata</taxon>
        <taxon>Ciliophora</taxon>
        <taxon>Intramacronucleata</taxon>
        <taxon>Spirotrichea</taxon>
        <taxon>Oligotrichia</taxon>
        <taxon>Strombidiidae</taxon>
        <taxon>Strombidium</taxon>
    </lineage>
</organism>
<feature type="transmembrane region" description="Helical" evidence="5">
    <location>
        <begin position="127"/>
        <end position="145"/>
    </location>
</feature>
<evidence type="ECO:0000256" key="3">
    <source>
        <dbReference type="ARBA" id="ARBA00022989"/>
    </source>
</evidence>
<dbReference type="GO" id="GO:0005635">
    <property type="term" value="C:nuclear envelope"/>
    <property type="evidence" value="ECO:0007669"/>
    <property type="project" value="TreeGrafter"/>
</dbReference>
<dbReference type="PANTHER" id="PTHR10250">
    <property type="entry name" value="MICROSOMAL GLUTATHIONE S-TRANSFERASE"/>
    <property type="match status" value="1"/>
</dbReference>
<proteinExistence type="predicted"/>
<dbReference type="GO" id="GO:0016020">
    <property type="term" value="C:membrane"/>
    <property type="evidence" value="ECO:0007669"/>
    <property type="project" value="UniProtKB-SubCell"/>
</dbReference>
<evidence type="ECO:0000256" key="5">
    <source>
        <dbReference type="SAM" id="Phobius"/>
    </source>
</evidence>
<dbReference type="InterPro" id="IPR001129">
    <property type="entry name" value="Membr-assoc_MAPEG"/>
</dbReference>